<organism evidence="3 4">
    <name type="scientific">Allacma fusca</name>
    <dbReference type="NCBI Taxonomy" id="39272"/>
    <lineage>
        <taxon>Eukaryota</taxon>
        <taxon>Metazoa</taxon>
        <taxon>Ecdysozoa</taxon>
        <taxon>Arthropoda</taxon>
        <taxon>Hexapoda</taxon>
        <taxon>Collembola</taxon>
        <taxon>Symphypleona</taxon>
        <taxon>Sminthuridae</taxon>
        <taxon>Allacma</taxon>
    </lineage>
</organism>
<keyword evidence="1" id="KW-1133">Transmembrane helix</keyword>
<evidence type="ECO:0000313" key="4">
    <source>
        <dbReference type="Proteomes" id="UP000708208"/>
    </source>
</evidence>
<protein>
    <submittedName>
        <fullName evidence="3">Uncharacterized protein</fullName>
    </submittedName>
</protein>
<gene>
    <name evidence="3" type="ORF">AFUS01_LOCUS2264</name>
</gene>
<dbReference type="AlphaFoldDB" id="A0A8J2NHK5"/>
<keyword evidence="1" id="KW-0812">Transmembrane</keyword>
<keyword evidence="2" id="KW-0732">Signal</keyword>
<reference evidence="3" key="1">
    <citation type="submission" date="2021-06" db="EMBL/GenBank/DDBJ databases">
        <authorList>
            <person name="Hodson N. C."/>
            <person name="Mongue J. A."/>
            <person name="Jaron S. K."/>
        </authorList>
    </citation>
    <scope>NUCLEOTIDE SEQUENCE</scope>
</reference>
<comment type="caution">
    <text evidence="3">The sequence shown here is derived from an EMBL/GenBank/DDBJ whole genome shotgun (WGS) entry which is preliminary data.</text>
</comment>
<dbReference type="EMBL" id="CAJVCH010012868">
    <property type="protein sequence ID" value="CAG7673205.1"/>
    <property type="molecule type" value="Genomic_DNA"/>
</dbReference>
<keyword evidence="1" id="KW-0472">Membrane</keyword>
<sequence>MNLSWMDTRLFLAILLVLLVYGESVKINSHFKAELSTVLQQMSHCHISILFNISTLEFPLREIFTETFNRLQIPTKIFEPLLFSKDLNQRGKNLGNSCCRTKILITSSDTKTFNVFDAFELYKHKEDISVRSDIFVVVSYRGHLSLINFPERQLLPTTFLIIQLGLNINKNLKLKVLSQNCGRARIFCVFPVLLEELVQKGLRNVAKAKRKNFFKASMRIKDDFIQYEILTNKILKANRRSYKSYCKYNNKVNSPTYELTDVLARKHNFTLNSRPGYSYSIVPKVSLVVSFEASGNALVVFEKFMSFQIVYAEDVLEGRRMFHNLVQPFQTVVWLVLFALTSLVTLYVKKLISKGSYLDALGMSFGPWLNRSLGGRKLDGNFGYTCYFLMISVIVTGFYLCQLQSTMIVPESFQSHKNLKELLQEGYKVAVGHPDKFLMDTYLHYFIRNKVNAVAMLEHQNLVDNLVLLPDVRKAKQYTEIYGGKKSCSITDSTNLFALSKIHPALFNNNFFYSKEKFFVLPIVWYFRLHSADILSSTLKLLQSTGITQFWDKKLEQLYQEQTYTNLKGIYKNEIQSKKFRGESLRTFDTGNIHRVKPLSADDDVLQNLRLLYYLGNVVAILSIICESCVAWSGDNNVGTFFARLKYVFKGINNQENFYDHIFHSGKQQLLALKMFHVWRRPKGKIVSCHKK</sequence>
<feature type="signal peptide" evidence="2">
    <location>
        <begin position="1"/>
        <end position="24"/>
    </location>
</feature>
<accession>A0A8J2NHK5</accession>
<evidence type="ECO:0000256" key="1">
    <source>
        <dbReference type="SAM" id="Phobius"/>
    </source>
</evidence>
<evidence type="ECO:0000313" key="3">
    <source>
        <dbReference type="EMBL" id="CAG7673205.1"/>
    </source>
</evidence>
<feature type="transmembrane region" description="Helical" evidence="1">
    <location>
        <begin position="381"/>
        <end position="400"/>
    </location>
</feature>
<name>A0A8J2NHK5_9HEXA</name>
<evidence type="ECO:0000256" key="2">
    <source>
        <dbReference type="SAM" id="SignalP"/>
    </source>
</evidence>
<keyword evidence="4" id="KW-1185">Reference proteome</keyword>
<feature type="transmembrane region" description="Helical" evidence="1">
    <location>
        <begin position="329"/>
        <end position="348"/>
    </location>
</feature>
<feature type="chain" id="PRO_5035211436" evidence="2">
    <location>
        <begin position="25"/>
        <end position="692"/>
    </location>
</feature>
<proteinExistence type="predicted"/>
<dbReference type="Proteomes" id="UP000708208">
    <property type="component" value="Unassembled WGS sequence"/>
</dbReference>